<evidence type="ECO:0000313" key="3">
    <source>
        <dbReference type="Proteomes" id="UP001165121"/>
    </source>
</evidence>
<keyword evidence="3" id="KW-1185">Reference proteome</keyword>
<evidence type="ECO:0000313" key="2">
    <source>
        <dbReference type="EMBL" id="GMF51924.1"/>
    </source>
</evidence>
<dbReference type="PANTHER" id="PTHR11439:SF483">
    <property type="entry name" value="PEPTIDE SYNTHASE GLIP-LIKE, PUTATIVE (AFU_ORTHOLOGUE AFUA_3G12920)-RELATED"/>
    <property type="match status" value="1"/>
</dbReference>
<gene>
    <name evidence="2" type="ORF">Pfra01_002116200</name>
</gene>
<dbReference type="Proteomes" id="UP001165121">
    <property type="component" value="Unassembled WGS sequence"/>
</dbReference>
<dbReference type="OrthoDB" id="166310at2759"/>
<sequence length="265" mass="29778">MDKCNGCKTPCTADLTLTNSTCAADADEKQLMSAKPYRSAVGSLMYLMMGARPDLAYLVRECSQYLEDPGILHWRAVKRGLRYPCETLDWGIRLGGNQWAGQELDQHLQAFADADFANRVDDRKSVAGYLTKFCGITISWCGQTEKTVALHTTEAEYMALSLLVQEVVHHRQMLKELMVDQKEPTEVYVDNESAKKLASNAAFHSRTKHIDVRHHFIRERVDLKEINVLRESVGCIFVLALILVLVLVGSCSVEATCSRTQSMRC</sequence>
<dbReference type="PANTHER" id="PTHR11439">
    <property type="entry name" value="GAG-POL-RELATED RETROTRANSPOSON"/>
    <property type="match status" value="1"/>
</dbReference>
<keyword evidence="1" id="KW-0812">Transmembrane</keyword>
<keyword evidence="1" id="KW-0472">Membrane</keyword>
<accession>A0A9W7D552</accession>
<dbReference type="AlphaFoldDB" id="A0A9W7D552"/>
<keyword evidence="1" id="KW-1133">Transmembrane helix</keyword>
<proteinExistence type="predicted"/>
<name>A0A9W7D552_9STRA</name>
<feature type="transmembrane region" description="Helical" evidence="1">
    <location>
        <begin position="236"/>
        <end position="257"/>
    </location>
</feature>
<evidence type="ECO:0000256" key="1">
    <source>
        <dbReference type="SAM" id="Phobius"/>
    </source>
</evidence>
<comment type="caution">
    <text evidence="2">The sequence shown here is derived from an EMBL/GenBank/DDBJ whole genome shotgun (WGS) entry which is preliminary data.</text>
</comment>
<organism evidence="2 3">
    <name type="scientific">Phytophthora fragariaefolia</name>
    <dbReference type="NCBI Taxonomy" id="1490495"/>
    <lineage>
        <taxon>Eukaryota</taxon>
        <taxon>Sar</taxon>
        <taxon>Stramenopiles</taxon>
        <taxon>Oomycota</taxon>
        <taxon>Peronosporomycetes</taxon>
        <taxon>Peronosporales</taxon>
        <taxon>Peronosporaceae</taxon>
        <taxon>Phytophthora</taxon>
    </lineage>
</organism>
<protein>
    <submittedName>
        <fullName evidence="2">Unnamed protein product</fullName>
    </submittedName>
</protein>
<dbReference type="EMBL" id="BSXT01002974">
    <property type="protein sequence ID" value="GMF51924.1"/>
    <property type="molecule type" value="Genomic_DNA"/>
</dbReference>
<dbReference type="CDD" id="cd09272">
    <property type="entry name" value="RNase_HI_RT_Ty1"/>
    <property type="match status" value="1"/>
</dbReference>
<reference evidence="2" key="1">
    <citation type="submission" date="2023-04" db="EMBL/GenBank/DDBJ databases">
        <title>Phytophthora fragariaefolia NBRC 109709.</title>
        <authorList>
            <person name="Ichikawa N."/>
            <person name="Sato H."/>
            <person name="Tonouchi N."/>
        </authorList>
    </citation>
    <scope>NUCLEOTIDE SEQUENCE</scope>
    <source>
        <strain evidence="2">NBRC 109709</strain>
    </source>
</reference>